<evidence type="ECO:0000313" key="9">
    <source>
        <dbReference type="Proteomes" id="UP000011721"/>
    </source>
</evidence>
<comment type="subcellular location">
    <subcellularLocation>
        <location evidence="1">Cell membrane</location>
        <topology evidence="1">Multi-pass membrane protein</topology>
    </subcellularLocation>
</comment>
<feature type="transmembrane region" description="Helical" evidence="6">
    <location>
        <begin position="754"/>
        <end position="781"/>
    </location>
</feature>
<dbReference type="AlphaFoldDB" id="M1P0A8"/>
<feature type="transmembrane region" description="Helical" evidence="6">
    <location>
        <begin position="20"/>
        <end position="42"/>
    </location>
</feature>
<evidence type="ECO:0000256" key="1">
    <source>
        <dbReference type="ARBA" id="ARBA00004651"/>
    </source>
</evidence>
<keyword evidence="9" id="KW-1185">Reference proteome</keyword>
<feature type="transmembrane region" description="Helical" evidence="6">
    <location>
        <begin position="301"/>
        <end position="322"/>
    </location>
</feature>
<dbReference type="PANTHER" id="PTHR30287">
    <property type="entry name" value="MEMBRANE COMPONENT OF PREDICTED ABC SUPERFAMILY METABOLITE UPTAKE TRANSPORTER"/>
    <property type="match status" value="1"/>
</dbReference>
<dbReference type="InterPro" id="IPR003838">
    <property type="entry name" value="ABC3_permease_C"/>
</dbReference>
<evidence type="ECO:0000256" key="3">
    <source>
        <dbReference type="ARBA" id="ARBA00022692"/>
    </source>
</evidence>
<feature type="transmembrane region" description="Helical" evidence="6">
    <location>
        <begin position="468"/>
        <end position="490"/>
    </location>
</feature>
<feature type="transmembrane region" description="Helical" evidence="6">
    <location>
        <begin position="355"/>
        <end position="374"/>
    </location>
</feature>
<name>M1P0A8_DESSD</name>
<dbReference type="RefSeq" id="WP_015402636.1">
    <property type="nucleotide sequence ID" value="NC_020304.1"/>
</dbReference>
<dbReference type="eggNOG" id="COG3127">
    <property type="taxonomic scope" value="Bacteria"/>
</dbReference>
<gene>
    <name evidence="8" type="ordered locus">UWK_00353</name>
</gene>
<keyword evidence="2" id="KW-1003">Cell membrane</keyword>
<evidence type="ECO:0000256" key="2">
    <source>
        <dbReference type="ARBA" id="ARBA00022475"/>
    </source>
</evidence>
<sequence length="838" mass="93322">MLHLRFILRQINSSRKQSLIFVACVALSLLILTSLGGFSGSVRRSMLNDARQLHGADIRLESHYPLSKVLLDAVDDYEEQGVLQAALVNTFYSMASSQRSEKSVLSGLKVVEKGYPFYGRVELLSGREFSTVLREGLIIVEQLLLDRLQVEIGESLQIGSATLKIADVITHEPDRPVSFFSFGPRIFIAAADLEKLDLIKKGSRIQFKYLLKVADAARVEKLVGEFTEKALVPQESVTTFKTDNSRIKRFFSNLLFFLNLVGLFTLVLAGIGIQTSLYAVFRDSEYTIAIMKSVGATNRFIISHFTAMVMLLGTAGTLVGLTLSSLLQLYFPILFGGILPASVSLTISWSAVLEGLALGMVVVTLFSLLPLLRLRNLKPAYIFRREIDRGGRGILHYSIIALIVVFFAGLVIWQLEEVKIGLYFIMGICILIGLASLFTQGLLFCMKKSRPRSLSLRQALRGLFRPNNATRALVVTLSTSLAVIFSIYLIDQNLRATFIDSYPADLPNAYFLDIQSEQKNEFAEILGREAEYFPIIRARLAAINDQAINREKDRERKRGDSMSREFNLTYRNVLLQDEQLFEGKSLFGTAVNELSARGELPVSVLDTVARNGNIRIGDLLHFRVQGIPLKARVTSMRTRTESKVRPFFYFVFPDGSLKDAPQTIFSAVRIEQDVLSTLQNTLAGRLPNISVIDIGSTVKLLGGIMHKMSSIIQFFTSFSIVAGVLILISSIFATRLTRIREAVYFKILGAKGSFVLRVFSYENLIIALLSALLAALISHVGSWFICRRVLDISYQFLPGSTLFMITATLVLVIAVGLGASVSIIQQKPIAYLRDEKEE</sequence>
<feature type="transmembrane region" description="Helical" evidence="6">
    <location>
        <begin position="329"/>
        <end position="349"/>
    </location>
</feature>
<feature type="domain" description="ABC3 transporter permease C-terminal" evidence="7">
    <location>
        <begin position="260"/>
        <end position="379"/>
    </location>
</feature>
<evidence type="ECO:0000256" key="6">
    <source>
        <dbReference type="SAM" id="Phobius"/>
    </source>
</evidence>
<dbReference type="InterPro" id="IPR038766">
    <property type="entry name" value="Membrane_comp_ABC_pdt"/>
</dbReference>
<keyword evidence="5 6" id="KW-0472">Membrane</keyword>
<evidence type="ECO:0000313" key="8">
    <source>
        <dbReference type="EMBL" id="AGF76938.1"/>
    </source>
</evidence>
<proteinExistence type="predicted"/>
<dbReference type="PANTHER" id="PTHR30287:SF1">
    <property type="entry name" value="INNER MEMBRANE PROTEIN"/>
    <property type="match status" value="1"/>
</dbReference>
<feature type="transmembrane region" description="Helical" evidence="6">
    <location>
        <begin position="711"/>
        <end position="733"/>
    </location>
</feature>
<dbReference type="EMBL" id="CP003985">
    <property type="protein sequence ID" value="AGF76938.1"/>
    <property type="molecule type" value="Genomic_DNA"/>
</dbReference>
<keyword evidence="3 6" id="KW-0812">Transmembrane</keyword>
<evidence type="ECO:0000256" key="4">
    <source>
        <dbReference type="ARBA" id="ARBA00022989"/>
    </source>
</evidence>
<reference evidence="9" key="1">
    <citation type="journal article" date="2013" name="Stand. Genomic Sci.">
        <title>Complete genome sequence of Desulfocapsa sulfexigens, a marine deltaproteobacterium specialized in disproportionating inorganic sulfur compounds.</title>
        <authorList>
            <person name="Finster K.W."/>
            <person name="Kjeldsen K.U."/>
            <person name="Kube M."/>
            <person name="Reinhardt R."/>
            <person name="Mussmann M."/>
            <person name="Amann R."/>
            <person name="Schreiber L."/>
        </authorList>
    </citation>
    <scope>NUCLEOTIDE SEQUENCE [LARGE SCALE GENOMIC DNA]</scope>
    <source>
        <strain evidence="9">DSM 10523 / SB164P1</strain>
    </source>
</reference>
<dbReference type="STRING" id="1167006.UWK_00353"/>
<evidence type="ECO:0000259" key="7">
    <source>
        <dbReference type="Pfam" id="PF02687"/>
    </source>
</evidence>
<evidence type="ECO:0000256" key="5">
    <source>
        <dbReference type="ARBA" id="ARBA00023136"/>
    </source>
</evidence>
<feature type="transmembrane region" description="Helical" evidence="6">
    <location>
        <begin position="394"/>
        <end position="415"/>
    </location>
</feature>
<feature type="transmembrane region" description="Helical" evidence="6">
    <location>
        <begin position="801"/>
        <end position="824"/>
    </location>
</feature>
<dbReference type="Pfam" id="PF02687">
    <property type="entry name" value="FtsX"/>
    <property type="match status" value="2"/>
</dbReference>
<organism evidence="8 9">
    <name type="scientific">Desulfocapsa sulfexigens (strain DSM 10523 / SB164P1)</name>
    <dbReference type="NCBI Taxonomy" id="1167006"/>
    <lineage>
        <taxon>Bacteria</taxon>
        <taxon>Pseudomonadati</taxon>
        <taxon>Thermodesulfobacteriota</taxon>
        <taxon>Desulfobulbia</taxon>
        <taxon>Desulfobulbales</taxon>
        <taxon>Desulfocapsaceae</taxon>
        <taxon>Desulfocapsa</taxon>
    </lineage>
</organism>
<keyword evidence="4 6" id="KW-1133">Transmembrane helix</keyword>
<dbReference type="Proteomes" id="UP000011721">
    <property type="component" value="Chromosome"/>
</dbReference>
<accession>M1P0A8</accession>
<dbReference type="KEGG" id="dsf:UWK_00353"/>
<dbReference type="GO" id="GO:0005886">
    <property type="term" value="C:plasma membrane"/>
    <property type="evidence" value="ECO:0007669"/>
    <property type="project" value="UniProtKB-SubCell"/>
</dbReference>
<protein>
    <submittedName>
        <fullName evidence="8">Putative ABC-type transport system involved in lysophospholipase L1 biosynthesis, permease component</fullName>
    </submittedName>
</protein>
<feature type="transmembrane region" description="Helical" evidence="6">
    <location>
        <begin position="421"/>
        <end position="447"/>
    </location>
</feature>
<dbReference type="HOGENOM" id="CLU_009475_3_0_7"/>
<feature type="domain" description="ABC3 transporter permease C-terminal" evidence="7">
    <location>
        <begin position="714"/>
        <end position="825"/>
    </location>
</feature>
<feature type="transmembrane region" description="Helical" evidence="6">
    <location>
        <begin position="254"/>
        <end position="281"/>
    </location>
</feature>